<proteinExistence type="predicted"/>
<evidence type="ECO:0000313" key="2">
    <source>
        <dbReference type="EMBL" id="MBU8865310.1"/>
    </source>
</evidence>
<dbReference type="Proteomes" id="UP000824166">
    <property type="component" value="Unassembled WGS sequence"/>
</dbReference>
<comment type="caution">
    <text evidence="2">The sequence shown here is derived from an EMBL/GenBank/DDBJ whole genome shotgun (WGS) entry which is preliminary data.</text>
</comment>
<dbReference type="Pfam" id="PF10282">
    <property type="entry name" value="Lactonase"/>
    <property type="match status" value="1"/>
</dbReference>
<dbReference type="InterPro" id="IPR050282">
    <property type="entry name" value="Cycloisomerase_2"/>
</dbReference>
<evidence type="ECO:0000256" key="1">
    <source>
        <dbReference type="SAM" id="MobiDB-lite"/>
    </source>
</evidence>
<protein>
    <submittedName>
        <fullName evidence="2">Lactonase family protein</fullName>
    </submittedName>
</protein>
<feature type="region of interest" description="Disordered" evidence="1">
    <location>
        <begin position="133"/>
        <end position="158"/>
    </location>
</feature>
<evidence type="ECO:0000313" key="3">
    <source>
        <dbReference type="Proteomes" id="UP000824166"/>
    </source>
</evidence>
<reference evidence="2 3" key="1">
    <citation type="submission" date="2021-06" db="EMBL/GenBank/DDBJ databases">
        <authorList>
            <person name="Jeong J.W."/>
        </authorList>
    </citation>
    <scope>NUCLEOTIDE SEQUENCE [LARGE SCALE GENOMIC DNA]</scope>
    <source>
        <strain evidence="2 3">MMS21-TAE1-1</strain>
    </source>
</reference>
<dbReference type="InterPro" id="IPR019405">
    <property type="entry name" value="Lactonase_7-beta_prop"/>
</dbReference>
<dbReference type="PANTHER" id="PTHR30344:SF1">
    <property type="entry name" value="6-PHOSPHOGLUCONOLACTONASE"/>
    <property type="match status" value="1"/>
</dbReference>
<dbReference type="PANTHER" id="PTHR30344">
    <property type="entry name" value="6-PHOSPHOGLUCONOLACTONASE-RELATED"/>
    <property type="match status" value="1"/>
</dbReference>
<dbReference type="RefSeq" id="WP_216922623.1">
    <property type="nucleotide sequence ID" value="NZ_JAHOPC010000001.1"/>
</dbReference>
<gene>
    <name evidence="2" type="ORF">KSW38_03235</name>
</gene>
<keyword evidence="3" id="KW-1185">Reference proteome</keyword>
<name>A0ABS6I0P8_9MICC</name>
<sequence>METAGTETLIWTGSYTADRNGNGEGIGAITLDTDGKLTWLGLAVPANSPSFLAIHPTLPVLYAVAEEGKMVRAYRRTGTAELEPMGEPWLAGEAACHVAADPQGRFVVVTCWGDGQVILYELDHDGAITSRTSAEAAVDPHQTGPTDEPRPSRAHSSLMLPDGRVMTTDLGHDLARVWGYEPGRGLLPDHHVILPKGSGPRHMVRHPSGTVFIDTEYSIEVAALRAEPQGVYELTAVVPASVNKAFDGDSAAEIAMSTDGRFVYVGVRGSNRICVLKVGAQGTDVTPLADVPSGGDWPRHHLVHNGWLLVAHEGSNDVLSFRLDPETGLPDGPLGRIETGSPSVLVPAA</sequence>
<accession>A0ABS6I0P8</accession>
<organism evidence="2 3">
    <name type="scientific">Paenarthrobacter aromaticivorans</name>
    <dbReference type="NCBI Taxonomy" id="2849150"/>
    <lineage>
        <taxon>Bacteria</taxon>
        <taxon>Bacillati</taxon>
        <taxon>Actinomycetota</taxon>
        <taxon>Actinomycetes</taxon>
        <taxon>Micrococcales</taxon>
        <taxon>Micrococcaceae</taxon>
        <taxon>Paenarthrobacter</taxon>
    </lineage>
</organism>
<dbReference type="EMBL" id="JAHOPC010000001">
    <property type="protein sequence ID" value="MBU8865310.1"/>
    <property type="molecule type" value="Genomic_DNA"/>
</dbReference>